<proteinExistence type="predicted"/>
<evidence type="ECO:0000313" key="1">
    <source>
        <dbReference type="EMBL" id="JAD16696.1"/>
    </source>
</evidence>
<organism evidence="1">
    <name type="scientific">Arundo donax</name>
    <name type="common">Giant reed</name>
    <name type="synonym">Donax arundinaceus</name>
    <dbReference type="NCBI Taxonomy" id="35708"/>
    <lineage>
        <taxon>Eukaryota</taxon>
        <taxon>Viridiplantae</taxon>
        <taxon>Streptophyta</taxon>
        <taxon>Embryophyta</taxon>
        <taxon>Tracheophyta</taxon>
        <taxon>Spermatophyta</taxon>
        <taxon>Magnoliopsida</taxon>
        <taxon>Liliopsida</taxon>
        <taxon>Poales</taxon>
        <taxon>Poaceae</taxon>
        <taxon>PACMAD clade</taxon>
        <taxon>Arundinoideae</taxon>
        <taxon>Arundineae</taxon>
        <taxon>Arundo</taxon>
    </lineage>
</organism>
<dbReference type="EMBL" id="GBRH01281199">
    <property type="protein sequence ID" value="JAD16696.1"/>
    <property type="molecule type" value="Transcribed_RNA"/>
</dbReference>
<protein>
    <submittedName>
        <fullName evidence="1">Uncharacterized protein</fullName>
    </submittedName>
</protein>
<accession>A0A0A8XS73</accession>
<reference evidence="1" key="1">
    <citation type="submission" date="2014-09" db="EMBL/GenBank/DDBJ databases">
        <authorList>
            <person name="Magalhaes I.L.F."/>
            <person name="Oliveira U."/>
            <person name="Santos F.R."/>
            <person name="Vidigal T.H.D.A."/>
            <person name="Brescovit A.D."/>
            <person name="Santos A.J."/>
        </authorList>
    </citation>
    <scope>NUCLEOTIDE SEQUENCE</scope>
    <source>
        <tissue evidence="1">Shoot tissue taken approximately 20 cm above the soil surface</tissue>
    </source>
</reference>
<name>A0A0A8XS73_ARUDO</name>
<sequence>MLNYSAGVAELDHKSRISHGPAKFFLVRSWSKFLDYRLKTDSNSFHTNGGASSSILE</sequence>
<reference evidence="1" key="2">
    <citation type="journal article" date="2015" name="Data Brief">
        <title>Shoot transcriptome of the giant reed, Arundo donax.</title>
        <authorList>
            <person name="Barrero R.A."/>
            <person name="Guerrero F.D."/>
            <person name="Moolhuijzen P."/>
            <person name="Goolsby J.A."/>
            <person name="Tidwell J."/>
            <person name="Bellgard S.E."/>
            <person name="Bellgard M.I."/>
        </authorList>
    </citation>
    <scope>NUCLEOTIDE SEQUENCE</scope>
    <source>
        <tissue evidence="1">Shoot tissue taken approximately 20 cm above the soil surface</tissue>
    </source>
</reference>
<dbReference type="AlphaFoldDB" id="A0A0A8XS73"/>